<dbReference type="RefSeq" id="WP_090363255.1">
    <property type="nucleotide sequence ID" value="NZ_CP059894.1"/>
</dbReference>
<evidence type="ECO:0000313" key="2">
    <source>
        <dbReference type="EMBL" id="SCX31364.1"/>
    </source>
</evidence>
<dbReference type="Gene3D" id="3.30.1780.10">
    <property type="entry name" value="ornithine cyclodeaminase, domain 1"/>
    <property type="match status" value="1"/>
</dbReference>
<reference evidence="1 4" key="3">
    <citation type="submission" date="2020-07" db="EMBL/GenBank/DDBJ databases">
        <title>Draft genome sequence of four isobutane-metabolizing strains capable of cometabolically degrading diverse ether contaminants.</title>
        <authorList>
            <person name="Chen W."/>
            <person name="Faulkner N."/>
            <person name="Smith C."/>
            <person name="Hyman M."/>
        </authorList>
    </citation>
    <scope>NUCLEOTIDE SEQUENCE [LARGE SCALE GENOMIC DNA]</scope>
    <source>
        <strain evidence="1 4">2A</strain>
    </source>
</reference>
<dbReference type="PANTHER" id="PTHR13812:SF19">
    <property type="entry name" value="KETIMINE REDUCTASE MU-CRYSTALLIN"/>
    <property type="match status" value="1"/>
</dbReference>
<evidence type="ECO:0000313" key="1">
    <source>
        <dbReference type="EMBL" id="QNJ94798.1"/>
    </source>
</evidence>
<dbReference type="InterPro" id="IPR036291">
    <property type="entry name" value="NAD(P)-bd_dom_sf"/>
</dbReference>
<dbReference type="InterPro" id="IPR023401">
    <property type="entry name" value="ODC_N"/>
</dbReference>
<reference evidence="3" key="2">
    <citation type="submission" date="2016-10" db="EMBL/GenBank/DDBJ databases">
        <authorList>
            <person name="Varghese N."/>
            <person name="Submissions S."/>
        </authorList>
    </citation>
    <scope>NUCLEOTIDE SEQUENCE [LARGE SCALE GENOMIC DNA]</scope>
    <source>
        <strain evidence="3">UNC267MFSha1.1M11</strain>
    </source>
</reference>
<dbReference type="SUPFAM" id="SSF51735">
    <property type="entry name" value="NAD(P)-binding Rossmann-fold domains"/>
    <property type="match status" value="1"/>
</dbReference>
<dbReference type="EMBL" id="FMUB01000013">
    <property type="protein sequence ID" value="SCX31364.1"/>
    <property type="molecule type" value="Genomic_DNA"/>
</dbReference>
<dbReference type="Pfam" id="PF02423">
    <property type="entry name" value="OCD_Mu_crystall"/>
    <property type="match status" value="1"/>
</dbReference>
<dbReference type="InterPro" id="IPR003462">
    <property type="entry name" value="ODC_Mu_crystall"/>
</dbReference>
<organism evidence="2 3">
    <name type="scientific">Mycolicibacterium fluoranthenivorans</name>
    <dbReference type="NCBI Taxonomy" id="258505"/>
    <lineage>
        <taxon>Bacteria</taxon>
        <taxon>Bacillati</taxon>
        <taxon>Actinomycetota</taxon>
        <taxon>Actinomycetes</taxon>
        <taxon>Mycobacteriales</taxon>
        <taxon>Mycobacteriaceae</taxon>
        <taxon>Mycolicibacterium</taxon>
    </lineage>
</organism>
<dbReference type="KEGG" id="mflu:HZU40_11425"/>
<proteinExistence type="predicted"/>
<sequence>MGARTEFLFLSEPDCIDAGVLDVARCVDVCEEVFGLLAQGDYLMGGPNHNSHGMGVVFPASSPFPNMPVAGPDRRFVAMPGYLGGRFDVCGNKWYGSNHANTEKGLPRSVLTLMLNDKETGEPLCLMSANLLSSARTGAVPAVAARHLASATARSVAVLGCGPINQACLKAIASQLPNLESVIFYDIFEAAAEKLADWARRTLGVEAIIESDLQTALADAEVVTVAASRVKPLVIQNDWLAPDATVLISGPISGDDAFWLDNRIVLDHVALHEAYVEEAVASPDKQAAYNGVIGGPLYRLIDDGKLPALKDFTDLGTLLQSPAAHGAVDGQRTVFVACGMSVFDLGWGYETYKTALAKGIGTSLALWDAPYAE</sequence>
<protein>
    <submittedName>
        <fullName evidence="2">Ornithine cyclodeaminase</fullName>
    </submittedName>
</protein>
<dbReference type="EMBL" id="CP059894">
    <property type="protein sequence ID" value="QNJ94798.1"/>
    <property type="molecule type" value="Genomic_DNA"/>
</dbReference>
<name>A0A1G4WX06_9MYCO</name>
<gene>
    <name evidence="1" type="ORF">HZU40_11425</name>
    <name evidence="2" type="ORF">SAMN02799620_05314</name>
</gene>
<evidence type="ECO:0000313" key="3">
    <source>
        <dbReference type="Proteomes" id="UP000199707"/>
    </source>
</evidence>
<dbReference type="Proteomes" id="UP000199707">
    <property type="component" value="Unassembled WGS sequence"/>
</dbReference>
<reference evidence="2" key="1">
    <citation type="submission" date="2016-10" db="EMBL/GenBank/DDBJ databases">
        <authorList>
            <person name="de Groot N.N."/>
        </authorList>
    </citation>
    <scope>NUCLEOTIDE SEQUENCE [LARGE SCALE GENOMIC DNA]</scope>
    <source>
        <strain evidence="2">UNC267MFSha1.1M11</strain>
    </source>
</reference>
<accession>A0A1G4WX06</accession>
<dbReference type="Proteomes" id="UP000515498">
    <property type="component" value="Chromosome"/>
</dbReference>
<dbReference type="GO" id="GO:0005737">
    <property type="term" value="C:cytoplasm"/>
    <property type="evidence" value="ECO:0007669"/>
    <property type="project" value="TreeGrafter"/>
</dbReference>
<dbReference type="PANTHER" id="PTHR13812">
    <property type="entry name" value="KETIMINE REDUCTASE MU-CRYSTALLIN"/>
    <property type="match status" value="1"/>
</dbReference>
<dbReference type="STRING" id="1502745.SAMN02799620_05314"/>
<dbReference type="PIRSF" id="PIRSF001439">
    <property type="entry name" value="CryM"/>
    <property type="match status" value="1"/>
</dbReference>
<evidence type="ECO:0000313" key="4">
    <source>
        <dbReference type="Proteomes" id="UP000515498"/>
    </source>
</evidence>
<dbReference type="AlphaFoldDB" id="A0A1G4WX06"/>
<dbReference type="NCBIfam" id="NF004848">
    <property type="entry name" value="PRK06199.1"/>
    <property type="match status" value="1"/>
</dbReference>
<dbReference type="Gene3D" id="3.40.50.720">
    <property type="entry name" value="NAD(P)-binding Rossmann-like Domain"/>
    <property type="match status" value="1"/>
</dbReference>